<dbReference type="PDBsum" id="4XZ8"/>
<evidence type="ECO:0000256" key="12">
    <source>
        <dbReference type="ARBA" id="ARBA00046210"/>
    </source>
</evidence>
<evidence type="ECO:0000256" key="3">
    <source>
        <dbReference type="ARBA" id="ARBA00009355"/>
    </source>
</evidence>
<evidence type="ECO:0000256" key="2">
    <source>
        <dbReference type="ARBA" id="ARBA00004328"/>
    </source>
</evidence>
<evidence type="ECO:0000256" key="14">
    <source>
        <dbReference type="SAM" id="MobiDB-lite"/>
    </source>
</evidence>
<dbReference type="GO" id="GO:0019013">
    <property type="term" value="C:viral nucleocapsid"/>
    <property type="evidence" value="ECO:0007669"/>
    <property type="project" value="UniProtKB-KW"/>
</dbReference>
<dbReference type="Proteomes" id="UP000202563">
    <property type="component" value="Genome"/>
</dbReference>
<evidence type="ECO:0000256" key="5">
    <source>
        <dbReference type="ARBA" id="ARBA00022497"/>
    </source>
</evidence>
<evidence type="ECO:0000313" key="16">
    <source>
        <dbReference type="Proteomes" id="UP000202563"/>
    </source>
</evidence>
<keyword evidence="16" id="KW-1185">Reference proteome</keyword>
<dbReference type="GO" id="GO:1990904">
    <property type="term" value="C:ribonucleoprotein complex"/>
    <property type="evidence" value="ECO:0007669"/>
    <property type="project" value="UniProtKB-KW"/>
</dbReference>
<evidence type="ECO:0000256" key="1">
    <source>
        <dbReference type="ARBA" id="ARBA00001936"/>
    </source>
</evidence>
<evidence type="ECO:0007829" key="18">
    <source>
        <dbReference type="PDB" id="4XZA"/>
    </source>
</evidence>
<evidence type="ECO:0000256" key="13">
    <source>
        <dbReference type="ARBA" id="ARBA00046354"/>
    </source>
</evidence>
<dbReference type="EvolutionaryTrace" id="J3S7E7"/>
<dbReference type="GO" id="GO:0003723">
    <property type="term" value="F:RNA binding"/>
    <property type="evidence" value="ECO:0007669"/>
    <property type="project" value="UniProtKB-KW"/>
</dbReference>
<reference evidence="17 18" key="2">
    <citation type="journal article" date="2015" name="J. Virol.">
        <title>Structural and Functional Diversity of Nairovirus-Encoded Nucleoproteins.</title>
        <authorList>
            <person name="Wang W."/>
            <person name="Liu X."/>
            <person name="Wang X."/>
            <person name="Dong H."/>
            <person name="Ma C."/>
            <person name="Wang J."/>
            <person name="Liu B."/>
            <person name="Mao Y."/>
            <person name="Wang Y."/>
            <person name="Li T."/>
            <person name="Yang C."/>
            <person name="Guo Y."/>
        </authorList>
    </citation>
    <scope>X-RAY CRYSTALLOGRAPHY (1.80 ANGSTROMS) OF 1-482</scope>
</reference>
<keyword evidence="6" id="KW-0167">Capsid protein</keyword>
<proteinExistence type="evidence at protein level"/>
<feature type="compositionally biased region" description="Polar residues" evidence="14">
    <location>
        <begin position="598"/>
        <end position="616"/>
    </location>
</feature>
<evidence type="ECO:0000256" key="7">
    <source>
        <dbReference type="ARBA" id="ARBA00022844"/>
    </source>
</evidence>
<accession>J3S7E7</accession>
<dbReference type="Gene3D" id="1.20.58.1110">
    <property type="match status" value="1"/>
</dbReference>
<evidence type="ECO:0000256" key="4">
    <source>
        <dbReference type="ARBA" id="ARBA00014389"/>
    </source>
</evidence>
<dbReference type="InterPro" id="IPR003486">
    <property type="entry name" value="Nairo_nucleocap"/>
</dbReference>
<comment type="subunit">
    <text evidence="13">Probable homooligomer; forms a double superhelical polymer. Monomer.</text>
</comment>
<dbReference type="PDB" id="4XZ8">
    <property type="method" value="X-ray"/>
    <property type="resolution" value="2.35 A"/>
    <property type="chains" value="A/B=1-482"/>
</dbReference>
<comment type="function">
    <text evidence="12">Binds dsRNA and ssRNA and probably participates in the packaging of viral genome. In the dsRNA binding mode, the nucleocapsid protein specifically binds to the vRNA panhandle secondary structure formed at the termini of viral genome. Does not discriminate between viral and nonviral RNAs through ssRNA binding mode. Displays dsDNA endonuclease activity that is sequence non-specific.</text>
</comment>
<evidence type="ECO:0000256" key="9">
    <source>
        <dbReference type="ARBA" id="ARBA00023086"/>
    </source>
</evidence>
<protein>
    <recommendedName>
        <fullName evidence="4">Nucleoprotein</fullName>
    </recommendedName>
    <alternativeName>
        <fullName evidence="11">Nucleocapsid protein</fullName>
    </alternativeName>
</protein>
<organism evidence="15 16">
    <name type="scientific">Erve virus</name>
    <dbReference type="NCBI Taxonomy" id="248062"/>
    <lineage>
        <taxon>Viruses</taxon>
        <taxon>Riboviria</taxon>
        <taxon>Orthornavirae</taxon>
        <taxon>Negarnaviricota</taxon>
        <taxon>Polyploviricotina</taxon>
        <taxon>Bunyaviricetes</taxon>
        <taxon>Hareavirales</taxon>
        <taxon>Nairoviridae</taxon>
        <taxon>Orthonairovirus</taxon>
        <taxon>Orthonairovirus erveense</taxon>
    </lineage>
</organism>
<gene>
    <name evidence="15" type="primary">N</name>
</gene>
<keyword evidence="7" id="KW-0946">Virion</keyword>
<evidence type="ECO:0000256" key="8">
    <source>
        <dbReference type="ARBA" id="ARBA00022884"/>
    </source>
</evidence>
<dbReference type="EMBL" id="JF911699">
    <property type="protein sequence ID" value="AFH89034.1"/>
    <property type="molecule type" value="Viral_cRNA"/>
</dbReference>
<dbReference type="GO" id="GO:0019029">
    <property type="term" value="C:helical viral capsid"/>
    <property type="evidence" value="ECO:0007669"/>
    <property type="project" value="UniProtKB-KW"/>
</dbReference>
<comment type="cofactor">
    <cofactor evidence="1">
        <name>Mn(2+)</name>
        <dbReference type="ChEBI" id="CHEBI:29035"/>
    </cofactor>
</comment>
<evidence type="ECO:0000256" key="6">
    <source>
        <dbReference type="ARBA" id="ARBA00022561"/>
    </source>
</evidence>
<feature type="region of interest" description="Disordered" evidence="14">
    <location>
        <begin position="595"/>
        <end position="616"/>
    </location>
</feature>
<keyword evidence="10" id="KW-0687">Ribonucleoprotein</keyword>
<keyword evidence="9 15" id="KW-0543">Viral nucleoprotein</keyword>
<keyword evidence="8" id="KW-0694">RNA-binding</keyword>
<dbReference type="Pfam" id="PF02477">
    <property type="entry name" value="Nairo_nucleo"/>
    <property type="match status" value="1"/>
</dbReference>
<evidence type="ECO:0000256" key="11">
    <source>
        <dbReference type="ARBA" id="ARBA00033344"/>
    </source>
</evidence>
<evidence type="ECO:0007829" key="17">
    <source>
        <dbReference type="PDB" id="4XZ8"/>
    </source>
</evidence>
<dbReference type="SMR" id="J3S7E7"/>
<evidence type="ECO:0000256" key="10">
    <source>
        <dbReference type="ARBA" id="ARBA00023274"/>
    </source>
</evidence>
<keyword evidence="5" id="KW-1139">Helical capsid protein</keyword>
<keyword evidence="17 18" id="KW-0002">3D-structure</keyword>
<dbReference type="PDBsum" id="4XZA"/>
<name>J3S7E7_9VIRU</name>
<sequence length="630" mass="69870">MENLIDFSGRDGLDRWLRATFPDVILSVGLTNYGSLMTSVPDLSHFEQMARQAKSEQEKDAVYSKALTEATRKAAPIAACALTSSKEMVKKGLQWFEDQIISEDGNFLVWHQNYEQLKKAPPSFEQLMGYQMSALNWRQSVGYGQLEETAVLVSQVIAQFSVPGTLVVTVQEMIKDMIARRGGGPKRGVSEEHVRCCVDIMNGNLSALINPAWGDIDKKNKNGLMLLTTGIAKLRELYGPAAMVKVQQAADKFGEWGKAQDVLDQSRVQEIHQVLLKSIAESTSLGGGAAVFKNQIAQIDSVFSSYYWMWRAGITPESFPLLSDFLFELGQNARGSAKIIKTLDRIGLKWSKPLVNLFADSTFKMGRIHMHPAILTTGRLNEMGLCFGIIPASHPESAVNGSGFAKNILNVRTDGMNPSAQLIVQLFDIQRQSRTLSDLDVVSSEHLFHQILVGKRTAYQNAFQVKGNATDTKIVGFDPPKIDKNKAIRDAVDQHLMASGYAVAPERSVMDLRREMEEREHKQRLEALAARAREAEAWEASRRAEMIQKRSGVRGGPTVQTQTLTVQEQYTIPKPMQSPQVQLMGAQGSVQYLGAGAQQPSDPWFQSQASATSIPQQLPTEDYTTINLFK</sequence>
<comment type="subcellular location">
    <subcellularLocation>
        <location evidence="2">Virion</location>
    </subcellularLocation>
</comment>
<reference evidence="15 16" key="1">
    <citation type="journal article" date="2012" name="Virus Genes">
        <title>Genetic characterization of Erve virus, a European Nairovirus distantly related to Crimean-Congo hemorrhagic fever virus.</title>
        <authorList>
            <person name="Dilcher M."/>
            <person name="Koch A."/>
            <person name="Hasib L."/>
            <person name="Dobler G."/>
            <person name="Hufert F.T."/>
            <person name="Weidmann M."/>
        </authorList>
    </citation>
    <scope>NUCLEOTIDE SEQUENCE [LARGE SCALE GENOMIC DNA]</scope>
</reference>
<evidence type="ECO:0000313" key="15">
    <source>
        <dbReference type="EMBL" id="AFH89034.1"/>
    </source>
</evidence>
<comment type="similarity">
    <text evidence="3">Belongs to the nairovirus nucleocapsid protein family.</text>
</comment>
<dbReference type="PDB" id="4XZA">
    <property type="method" value="X-ray"/>
    <property type="resolution" value="1.80 A"/>
    <property type="chains" value="A/B=1-482"/>
</dbReference>